<evidence type="ECO:0000256" key="1">
    <source>
        <dbReference type="ARBA" id="ARBA00006530"/>
    </source>
</evidence>
<feature type="domain" description="Sucrose phosphatase-like" evidence="8">
    <location>
        <begin position="481"/>
        <end position="716"/>
    </location>
</feature>
<dbReference type="Pfam" id="PF00862">
    <property type="entry name" value="GT-B_Sucrose_synth"/>
    <property type="match status" value="1"/>
</dbReference>
<reference evidence="9 10" key="1">
    <citation type="journal article" date="2013" name="Front. Microbiol.">
        <title>The genome of Nitrospina gracilis illuminates the metabolism and evolution of the major marine nitrite oxidizer.</title>
        <authorList>
            <person name="Luecker S."/>
            <person name="Nowka B."/>
            <person name="Rattei T."/>
            <person name="Spieck E."/>
            <person name="and Daims H."/>
        </authorList>
    </citation>
    <scope>NUCLEOTIDE SEQUENCE [LARGE SCALE GENOMIC DNA]</scope>
    <source>
        <strain evidence="9 10">3/211</strain>
    </source>
</reference>
<dbReference type="STRING" id="1266370.NITGR_950072"/>
<keyword evidence="10" id="KW-1185">Reference proteome</keyword>
<dbReference type="SFLD" id="SFLDG01140">
    <property type="entry name" value="C2.B:_Phosphomannomutase_and_P"/>
    <property type="match status" value="1"/>
</dbReference>
<dbReference type="SUPFAM" id="SSF56784">
    <property type="entry name" value="HAD-like"/>
    <property type="match status" value="1"/>
</dbReference>
<sequence>MGQNSQGLYIMMFSIHGLVRSRNIEMGRDADTGGQVKYVIELAEELGKRPEVRRVDLFTRLIRDRRVSEDYSVPVENLTDKVRIVRIPCGGGKYIRKELLWNHLDEFIDKTVKYIKREDNIPYLVHGHYADGGYVARHLASLFGVPFVFTGHSLGKAKKSKLCDEGLSDEDMNRKYHIDYRIRVEEKIVGCADLVVTSTHQEVEQQYGMYEHNTVPEYLVNPPGLDLERFFPYYAEDQENEHSRQARVAINNELNRFFLNTDKPLILALCRPDKRKNIGALIQAYGESKELQAIANLAVFLGIRKNIMDMGDNEKSVLIETLLLMDKYDLYGKLAIPKKHDFTYEVPELYRMVALRQGVFVNPALTEPFGLTLLESAACGVPIVATNDGGPVDIVKNCQNGLLIDVSDPNTISRAIKEILIDPEEWKRYSSNGINNVRKHYTWDAHIDRYLETIQGLRGGSHKDLYAIDGDPIAVKMLSRNKMIVCDIDNTLTGDTESLEKLLALIDPYKKSIAFGVATGRTIDSALEFLKENNVPVPEILITSVGAEIYYGGSGNPDQGWAMHLRQKWDKEKIKRLLGTLPFLEPQEPETEREFKVSYYMEPKEEYLKQAHDLLTRNGCRYQLIYSHQQFLDILPQRASKGKAIRYLSYKWEIPLDNFLVAGDSGNDEEMMRGDPKGVVVGNYSEEMEMLRGKRGVYFSKLNYAAGVIDGIHRYRFLES</sequence>
<evidence type="ECO:0000259" key="7">
    <source>
        <dbReference type="Pfam" id="PF00862"/>
    </source>
</evidence>
<feature type="domain" description="Glycosyl transferase family 1" evidence="6">
    <location>
        <begin position="256"/>
        <end position="434"/>
    </location>
</feature>
<dbReference type="SFLD" id="SFLDS00003">
    <property type="entry name" value="Haloacid_Dehalogenase"/>
    <property type="match status" value="1"/>
</dbReference>
<evidence type="ECO:0000256" key="4">
    <source>
        <dbReference type="ARBA" id="ARBA00022679"/>
    </source>
</evidence>
<dbReference type="NCBIfam" id="TIGR01484">
    <property type="entry name" value="HAD-SF-IIB"/>
    <property type="match status" value="1"/>
</dbReference>
<dbReference type="InterPro" id="IPR012822">
    <property type="entry name" value="SucroseP_synth_GlycoTrfase_dom"/>
</dbReference>
<evidence type="ECO:0000259" key="8">
    <source>
        <dbReference type="Pfam" id="PF05116"/>
    </source>
</evidence>
<evidence type="ECO:0000259" key="6">
    <source>
        <dbReference type="Pfam" id="PF00534"/>
    </source>
</evidence>
<organism evidence="9 10">
    <name type="scientific">Nitrospina gracilis (strain 3/211)</name>
    <dbReference type="NCBI Taxonomy" id="1266370"/>
    <lineage>
        <taxon>Bacteria</taxon>
        <taxon>Pseudomonadati</taxon>
        <taxon>Nitrospinota/Tectimicrobiota group</taxon>
        <taxon>Nitrospinota</taxon>
        <taxon>Nitrospinia</taxon>
        <taxon>Nitrospinales</taxon>
        <taxon>Nitrospinaceae</taxon>
        <taxon>Nitrospina</taxon>
    </lineage>
</organism>
<evidence type="ECO:0000256" key="2">
    <source>
        <dbReference type="ARBA" id="ARBA00012536"/>
    </source>
</evidence>
<dbReference type="SFLD" id="SFLDG01141">
    <property type="entry name" value="C2.B.1:_Sucrose_Phosphatase_Li"/>
    <property type="match status" value="1"/>
</dbReference>
<evidence type="ECO:0000313" key="9">
    <source>
        <dbReference type="EMBL" id="CCQ92114.1"/>
    </source>
</evidence>
<dbReference type="Gene3D" id="3.40.50.1000">
    <property type="entry name" value="HAD superfamily/HAD-like"/>
    <property type="match status" value="1"/>
</dbReference>
<dbReference type="InterPro" id="IPR044161">
    <property type="entry name" value="SPS"/>
</dbReference>
<dbReference type="InterPro" id="IPR000368">
    <property type="entry name" value="Sucrose_synth_GT-B1"/>
</dbReference>
<dbReference type="EMBL" id="CAQJ01000105">
    <property type="protein sequence ID" value="CCQ92114.1"/>
    <property type="molecule type" value="Genomic_DNA"/>
</dbReference>
<evidence type="ECO:0000256" key="5">
    <source>
        <dbReference type="ARBA" id="ARBA00047471"/>
    </source>
</evidence>
<dbReference type="PANTHER" id="PTHR46039">
    <property type="entry name" value="SUCROSE-PHOSPHATE SYNTHASE 3-RELATED"/>
    <property type="match status" value="1"/>
</dbReference>
<dbReference type="InterPro" id="IPR006380">
    <property type="entry name" value="SPP-like_dom"/>
</dbReference>
<dbReference type="GO" id="GO:0016791">
    <property type="term" value="F:phosphatase activity"/>
    <property type="evidence" value="ECO:0007669"/>
    <property type="project" value="UniProtKB-ARBA"/>
</dbReference>
<protein>
    <recommendedName>
        <fullName evidence="2">sucrose-phosphate synthase</fullName>
        <ecNumber evidence="2">2.4.1.14</ecNumber>
    </recommendedName>
</protein>
<dbReference type="InParanoid" id="M1Z3Q1"/>
<dbReference type="NCBIfam" id="TIGR02472">
    <property type="entry name" value="sucr_P_syn_N"/>
    <property type="match status" value="1"/>
</dbReference>
<dbReference type="Pfam" id="PF05116">
    <property type="entry name" value="S6PP"/>
    <property type="match status" value="1"/>
</dbReference>
<dbReference type="RefSeq" id="WP_005011662.1">
    <property type="nucleotide sequence ID" value="NZ_HG422173.1"/>
</dbReference>
<dbReference type="Gene3D" id="3.90.1070.10">
    <property type="match status" value="1"/>
</dbReference>
<dbReference type="SUPFAM" id="SSF53756">
    <property type="entry name" value="UDP-Glycosyltransferase/glycogen phosphorylase"/>
    <property type="match status" value="1"/>
</dbReference>
<dbReference type="InterPro" id="IPR023214">
    <property type="entry name" value="HAD_sf"/>
</dbReference>
<dbReference type="Gene3D" id="3.40.50.2000">
    <property type="entry name" value="Glycogen Phosphorylase B"/>
    <property type="match status" value="2"/>
</dbReference>
<comment type="caution">
    <text evidence="9">The sequence shown here is derived from an EMBL/GenBank/DDBJ whole genome shotgun (WGS) entry which is preliminary data.</text>
</comment>
<name>M1Z3Q1_NITG3</name>
<dbReference type="InterPro" id="IPR012821">
    <property type="entry name" value="Sucrose_P_synth_Pase-like_dom"/>
</dbReference>
<proteinExistence type="inferred from homology"/>
<dbReference type="HOGENOM" id="CLU_009583_24_0_0"/>
<gene>
    <name evidence="9" type="primary">sps</name>
    <name evidence="9" type="ORF">NITGR_950072</name>
</gene>
<dbReference type="GO" id="GO:0046524">
    <property type="term" value="F:sucrose-phosphate synthase activity"/>
    <property type="evidence" value="ECO:0007669"/>
    <property type="project" value="UniProtKB-EC"/>
</dbReference>
<dbReference type="InterPro" id="IPR001296">
    <property type="entry name" value="Glyco_trans_1"/>
</dbReference>
<accession>M1Z3Q1</accession>
<dbReference type="InterPro" id="IPR006379">
    <property type="entry name" value="HAD-SF_hydro_IIB"/>
</dbReference>
<evidence type="ECO:0000256" key="3">
    <source>
        <dbReference type="ARBA" id="ARBA00022676"/>
    </source>
</evidence>
<dbReference type="EC" id="2.4.1.14" evidence="2"/>
<keyword evidence="3 9" id="KW-0328">Glycosyltransferase</keyword>
<comment type="catalytic activity">
    <reaction evidence="5">
        <text>beta-D-fructose 6-phosphate + UDP-alpha-D-glucose = sucrose 6(F)-phosphate + UDP + H(+)</text>
        <dbReference type="Rhea" id="RHEA:22172"/>
        <dbReference type="ChEBI" id="CHEBI:15378"/>
        <dbReference type="ChEBI" id="CHEBI:57634"/>
        <dbReference type="ChEBI" id="CHEBI:57723"/>
        <dbReference type="ChEBI" id="CHEBI:58223"/>
        <dbReference type="ChEBI" id="CHEBI:58885"/>
        <dbReference type="EC" id="2.4.1.14"/>
    </reaction>
</comment>
<keyword evidence="4 9" id="KW-0808">Transferase</keyword>
<evidence type="ECO:0000313" key="10">
    <source>
        <dbReference type="Proteomes" id="UP000011704"/>
    </source>
</evidence>
<comment type="similarity">
    <text evidence="1">Belongs to the glycosyltransferase 1 family.</text>
</comment>
<dbReference type="Proteomes" id="UP000011704">
    <property type="component" value="Unassembled WGS sequence"/>
</dbReference>
<dbReference type="Pfam" id="PF00534">
    <property type="entry name" value="Glycos_transf_1"/>
    <property type="match status" value="1"/>
</dbReference>
<feature type="domain" description="Sucrose synthase first GT-B" evidence="7">
    <location>
        <begin position="10"/>
        <end position="213"/>
    </location>
</feature>
<dbReference type="AlphaFoldDB" id="M1Z3Q1"/>
<dbReference type="OrthoDB" id="7847955at2"/>
<dbReference type="InterPro" id="IPR036412">
    <property type="entry name" value="HAD-like_sf"/>
</dbReference>
<dbReference type="NCBIfam" id="TIGR02471">
    <property type="entry name" value="sucr_syn_bact_C"/>
    <property type="match status" value="1"/>
</dbReference>
<dbReference type="PANTHER" id="PTHR46039:SF5">
    <property type="entry name" value="SUCROSE-PHOSPHATE SYNTHASE 3-RELATED"/>
    <property type="match status" value="1"/>
</dbReference>